<dbReference type="EMBL" id="JAFIRN010000003">
    <property type="protein sequence ID" value="KAG5853201.1"/>
    <property type="molecule type" value="Genomic_DNA"/>
</dbReference>
<feature type="non-terminal residue" evidence="2">
    <location>
        <position position="1"/>
    </location>
</feature>
<keyword evidence="3" id="KW-1185">Reference proteome</keyword>
<feature type="region of interest" description="Disordered" evidence="1">
    <location>
        <begin position="106"/>
        <end position="137"/>
    </location>
</feature>
<accession>A0A9D3MQI4</accession>
<gene>
    <name evidence="2" type="ORF">ANANG_G00070550</name>
</gene>
<name>A0A9D3MQI4_ANGAN</name>
<sequence>KKSIFFFFAKLGPSRVSERRERCRDLTASKYTDEFIQFQGRRILFGKAALQPWREPTKGIDFGVSQRIISFAGISIFFLTNSLQSFEGSHGTHSLANLSGCPEKPLLKSPVQLPSENAGGTQAQEGTEGRRKKKRRI</sequence>
<reference evidence="2" key="1">
    <citation type="submission" date="2021-01" db="EMBL/GenBank/DDBJ databases">
        <title>A chromosome-scale assembly of European eel, Anguilla anguilla.</title>
        <authorList>
            <person name="Henkel C."/>
            <person name="Jong-Raadsen S.A."/>
            <person name="Dufour S."/>
            <person name="Weltzien F.-A."/>
            <person name="Palstra A.P."/>
            <person name="Pelster B."/>
            <person name="Spaink H.P."/>
            <person name="Van Den Thillart G.E."/>
            <person name="Jansen H."/>
            <person name="Zahm M."/>
            <person name="Klopp C."/>
            <person name="Cedric C."/>
            <person name="Louis A."/>
            <person name="Berthelot C."/>
            <person name="Parey E."/>
            <person name="Roest Crollius H."/>
            <person name="Montfort J."/>
            <person name="Robinson-Rechavi M."/>
            <person name="Bucao C."/>
            <person name="Bouchez O."/>
            <person name="Gislard M."/>
            <person name="Lluch J."/>
            <person name="Milhes M."/>
            <person name="Lampietro C."/>
            <person name="Lopez Roques C."/>
            <person name="Donnadieu C."/>
            <person name="Braasch I."/>
            <person name="Desvignes T."/>
            <person name="Postlethwait J."/>
            <person name="Bobe J."/>
            <person name="Guiguen Y."/>
            <person name="Dirks R."/>
        </authorList>
    </citation>
    <scope>NUCLEOTIDE SEQUENCE</scope>
    <source>
        <strain evidence="2">Tag_6206</strain>
        <tissue evidence="2">Liver</tissue>
    </source>
</reference>
<feature type="compositionally biased region" description="Polar residues" evidence="1">
    <location>
        <begin position="112"/>
        <end position="125"/>
    </location>
</feature>
<evidence type="ECO:0000313" key="3">
    <source>
        <dbReference type="Proteomes" id="UP001044222"/>
    </source>
</evidence>
<dbReference type="AlphaFoldDB" id="A0A9D3MQI4"/>
<dbReference type="Proteomes" id="UP001044222">
    <property type="component" value="Unassembled WGS sequence"/>
</dbReference>
<proteinExistence type="predicted"/>
<evidence type="ECO:0000256" key="1">
    <source>
        <dbReference type="SAM" id="MobiDB-lite"/>
    </source>
</evidence>
<protein>
    <submittedName>
        <fullName evidence="2">Uncharacterized protein</fullName>
    </submittedName>
</protein>
<evidence type="ECO:0000313" key="2">
    <source>
        <dbReference type="EMBL" id="KAG5853201.1"/>
    </source>
</evidence>
<organism evidence="2 3">
    <name type="scientific">Anguilla anguilla</name>
    <name type="common">European freshwater eel</name>
    <name type="synonym">Muraena anguilla</name>
    <dbReference type="NCBI Taxonomy" id="7936"/>
    <lineage>
        <taxon>Eukaryota</taxon>
        <taxon>Metazoa</taxon>
        <taxon>Chordata</taxon>
        <taxon>Craniata</taxon>
        <taxon>Vertebrata</taxon>
        <taxon>Euteleostomi</taxon>
        <taxon>Actinopterygii</taxon>
        <taxon>Neopterygii</taxon>
        <taxon>Teleostei</taxon>
        <taxon>Anguilliformes</taxon>
        <taxon>Anguillidae</taxon>
        <taxon>Anguilla</taxon>
    </lineage>
</organism>
<comment type="caution">
    <text evidence="2">The sequence shown here is derived from an EMBL/GenBank/DDBJ whole genome shotgun (WGS) entry which is preliminary data.</text>
</comment>